<accession>A0A7I7WHL4</accession>
<dbReference type="Proteomes" id="UP000466187">
    <property type="component" value="Chromosome"/>
</dbReference>
<protein>
    <submittedName>
        <fullName evidence="1">Uncharacterized protein</fullName>
    </submittedName>
</protein>
<name>A0A7I7WHL4_MYCGU</name>
<evidence type="ECO:0000313" key="1">
    <source>
        <dbReference type="EMBL" id="BBZ17189.1"/>
    </source>
</evidence>
<dbReference type="AlphaFoldDB" id="A0A7I7WHL4"/>
<dbReference type="KEGG" id="mgad:MGAD_15240"/>
<dbReference type="EMBL" id="AP022608">
    <property type="protein sequence ID" value="BBZ17189.1"/>
    <property type="molecule type" value="Genomic_DNA"/>
</dbReference>
<evidence type="ECO:0000313" key="2">
    <source>
        <dbReference type="Proteomes" id="UP000466187"/>
    </source>
</evidence>
<proteinExistence type="predicted"/>
<sequence>MKGLEMPVRTETMPARLVPPTDHGYVILAATVDSRLPFLPSSRRKAALLSALSEDIAQVEQVHGVTQALLFDARLVAPGMGHDLLRARAITPARFDVLVLIETVDPETAVTLKGGDSYRRLKDRLESEAARIYELAACNVRRIADVDHDQSSVFLFNFFYADDPRRLLRVWEDTAGWFVAKTALPDSTVFEPLPGERDDYGIINHASWPNFRTFLPHLILRPSFRRFVLATFESNGVAAQPILFRRVMPQQAVVRAAVR</sequence>
<reference evidence="1 2" key="1">
    <citation type="journal article" date="2019" name="Emerg. Microbes Infect.">
        <title>Comprehensive subspecies identification of 175 nontuberculous mycobacteria species based on 7547 genomic profiles.</title>
        <authorList>
            <person name="Matsumoto Y."/>
            <person name="Kinjo T."/>
            <person name="Motooka D."/>
            <person name="Nabeya D."/>
            <person name="Jung N."/>
            <person name="Uechi K."/>
            <person name="Horii T."/>
            <person name="Iida T."/>
            <person name="Fujita J."/>
            <person name="Nakamura S."/>
        </authorList>
    </citation>
    <scope>NUCLEOTIDE SEQUENCE [LARGE SCALE GENOMIC DNA]</scope>
    <source>
        <strain evidence="1 2">JCM 12688</strain>
    </source>
</reference>
<organism evidence="1 2">
    <name type="scientific">Mycolicibacterium gadium</name>
    <name type="common">Mycobacterium gadium</name>
    <dbReference type="NCBI Taxonomy" id="1794"/>
    <lineage>
        <taxon>Bacteria</taxon>
        <taxon>Bacillati</taxon>
        <taxon>Actinomycetota</taxon>
        <taxon>Actinomycetes</taxon>
        <taxon>Mycobacteriales</taxon>
        <taxon>Mycobacteriaceae</taxon>
        <taxon>Mycolicibacterium</taxon>
    </lineage>
</organism>
<gene>
    <name evidence="1" type="ORF">MGAD_15240</name>
</gene>